<feature type="non-terminal residue" evidence="2">
    <location>
        <position position="169"/>
    </location>
</feature>
<reference evidence="3" key="1">
    <citation type="submission" date="2014-04" db="EMBL/GenBank/DDBJ databases">
        <title>Evolutionary Origins and Diversification of the Mycorrhizal Mutualists.</title>
        <authorList>
            <consortium name="DOE Joint Genome Institute"/>
            <consortium name="Mycorrhizal Genomics Consortium"/>
            <person name="Kohler A."/>
            <person name="Kuo A."/>
            <person name="Nagy L.G."/>
            <person name="Floudas D."/>
            <person name="Copeland A."/>
            <person name="Barry K.W."/>
            <person name="Cichocki N."/>
            <person name="Veneault-Fourrey C."/>
            <person name="LaButti K."/>
            <person name="Lindquist E.A."/>
            <person name="Lipzen A."/>
            <person name="Lundell T."/>
            <person name="Morin E."/>
            <person name="Murat C."/>
            <person name="Riley R."/>
            <person name="Ohm R."/>
            <person name="Sun H."/>
            <person name="Tunlid A."/>
            <person name="Henrissat B."/>
            <person name="Grigoriev I.V."/>
            <person name="Hibbett D.S."/>
            <person name="Martin F."/>
        </authorList>
    </citation>
    <scope>NUCLEOTIDE SEQUENCE [LARGE SCALE GENOMIC DNA]</scope>
    <source>
        <strain evidence="3">FD-334 SS-4</strain>
    </source>
</reference>
<accession>A0A0D2M6N9</accession>
<keyword evidence="3" id="KW-1185">Reference proteome</keyword>
<evidence type="ECO:0000313" key="3">
    <source>
        <dbReference type="Proteomes" id="UP000054270"/>
    </source>
</evidence>
<dbReference type="AlphaFoldDB" id="A0A0D2M6N9"/>
<sequence length="169" mass="18935">MRRRARDSHSPSLASEPRSQAGCHVLDTQYFPTSPFDPLLPSRHAYTLLAARPRHHLPLSVPPVPRPALTLVPTASKWTHGHLCRPASTAYHTWRRPSAEDIRGEHQGGNNLYKRIAETRRIVSSGPESSTLAAPRQVVLSRPVHTGCGRPRFRSAGQFNAMRRSRLFL</sequence>
<dbReference type="EMBL" id="KN817584">
    <property type="protein sequence ID" value="KJA18853.1"/>
    <property type="molecule type" value="Genomic_DNA"/>
</dbReference>
<gene>
    <name evidence="2" type="ORF">HYPSUDRAFT_217967</name>
</gene>
<feature type="region of interest" description="Disordered" evidence="1">
    <location>
        <begin position="1"/>
        <end position="21"/>
    </location>
</feature>
<dbReference type="Proteomes" id="UP000054270">
    <property type="component" value="Unassembled WGS sequence"/>
</dbReference>
<evidence type="ECO:0000256" key="1">
    <source>
        <dbReference type="SAM" id="MobiDB-lite"/>
    </source>
</evidence>
<proteinExistence type="predicted"/>
<organism evidence="2 3">
    <name type="scientific">Hypholoma sublateritium (strain FD-334 SS-4)</name>
    <dbReference type="NCBI Taxonomy" id="945553"/>
    <lineage>
        <taxon>Eukaryota</taxon>
        <taxon>Fungi</taxon>
        <taxon>Dikarya</taxon>
        <taxon>Basidiomycota</taxon>
        <taxon>Agaricomycotina</taxon>
        <taxon>Agaricomycetes</taxon>
        <taxon>Agaricomycetidae</taxon>
        <taxon>Agaricales</taxon>
        <taxon>Agaricineae</taxon>
        <taxon>Strophariaceae</taxon>
        <taxon>Hypholoma</taxon>
    </lineage>
</organism>
<evidence type="ECO:0000313" key="2">
    <source>
        <dbReference type="EMBL" id="KJA18853.1"/>
    </source>
</evidence>
<name>A0A0D2M6N9_HYPSF</name>
<protein>
    <submittedName>
        <fullName evidence="2">Uncharacterized protein</fullName>
    </submittedName>
</protein>